<dbReference type="EMBL" id="QJJS01000029">
    <property type="protein sequence ID" value="PXW91947.1"/>
    <property type="molecule type" value="Genomic_DNA"/>
</dbReference>
<protein>
    <recommendedName>
        <fullName evidence="4">Transmembrane protein</fullName>
    </recommendedName>
</protein>
<organism evidence="2 3">
    <name type="scientific">Sphaerotilus hippei</name>
    <dbReference type="NCBI Taxonomy" id="744406"/>
    <lineage>
        <taxon>Bacteria</taxon>
        <taxon>Pseudomonadati</taxon>
        <taxon>Pseudomonadota</taxon>
        <taxon>Betaproteobacteria</taxon>
        <taxon>Burkholderiales</taxon>
        <taxon>Sphaerotilaceae</taxon>
        <taxon>Sphaerotilus</taxon>
    </lineage>
</organism>
<proteinExistence type="predicted"/>
<dbReference type="AlphaFoldDB" id="A0A318GVK9"/>
<sequence length="177" mass="19092">MKRWSLAVAAGCLLALPACSPTLDWRELRVTASGRLLFPCRPDQVGRNVVLEQGSVPATMWTCDAGGLTWSLTRFDLDSSERAGSLLLELRHRLLINLKGSEESALTPEVSGSTASVHARRSSILGMRTDGSPARAEALFVAQGARAYQAVVLGRPSAVQSHSAAVQEFFDSLQWGR</sequence>
<comment type="caution">
    <text evidence="2">The sequence shown here is derived from an EMBL/GenBank/DDBJ whole genome shotgun (WGS) entry which is preliminary data.</text>
</comment>
<name>A0A318GVK9_9BURK</name>
<evidence type="ECO:0008006" key="4">
    <source>
        <dbReference type="Google" id="ProtNLM"/>
    </source>
</evidence>
<feature type="signal peptide" evidence="1">
    <location>
        <begin position="1"/>
        <end position="20"/>
    </location>
</feature>
<dbReference type="Proteomes" id="UP000247811">
    <property type="component" value="Unassembled WGS sequence"/>
</dbReference>
<evidence type="ECO:0000256" key="1">
    <source>
        <dbReference type="SAM" id="SignalP"/>
    </source>
</evidence>
<keyword evidence="3" id="KW-1185">Reference proteome</keyword>
<evidence type="ECO:0000313" key="3">
    <source>
        <dbReference type="Proteomes" id="UP000247811"/>
    </source>
</evidence>
<evidence type="ECO:0000313" key="2">
    <source>
        <dbReference type="EMBL" id="PXW91947.1"/>
    </source>
</evidence>
<gene>
    <name evidence="2" type="ORF">C7444_12926</name>
</gene>
<dbReference type="OrthoDB" id="9154310at2"/>
<reference evidence="2 3" key="1">
    <citation type="submission" date="2018-05" db="EMBL/GenBank/DDBJ databases">
        <title>Genomic Encyclopedia of Type Strains, Phase IV (KMG-IV): sequencing the most valuable type-strain genomes for metagenomic binning, comparative biology and taxonomic classification.</title>
        <authorList>
            <person name="Goeker M."/>
        </authorList>
    </citation>
    <scope>NUCLEOTIDE SEQUENCE [LARGE SCALE GENOMIC DNA]</scope>
    <source>
        <strain evidence="2 3">DSM 566</strain>
    </source>
</reference>
<dbReference type="RefSeq" id="WP_110402501.1">
    <property type="nucleotide sequence ID" value="NZ_QJJS01000029.1"/>
</dbReference>
<accession>A0A318GVK9</accession>
<keyword evidence="1" id="KW-0732">Signal</keyword>
<feature type="chain" id="PRO_5016399517" description="Transmembrane protein" evidence="1">
    <location>
        <begin position="21"/>
        <end position="177"/>
    </location>
</feature>